<comment type="caution">
    <text evidence="1">The sequence shown here is derived from an EMBL/GenBank/DDBJ whole genome shotgun (WGS) entry which is preliminary data.</text>
</comment>
<gene>
    <name evidence="1" type="ORF">QAD02_000306</name>
</gene>
<protein>
    <submittedName>
        <fullName evidence="1">Uncharacterized protein</fullName>
    </submittedName>
</protein>
<dbReference type="EMBL" id="CM056743">
    <property type="protein sequence ID" value="KAJ8669047.1"/>
    <property type="molecule type" value="Genomic_DNA"/>
</dbReference>
<evidence type="ECO:0000313" key="1">
    <source>
        <dbReference type="EMBL" id="KAJ8669047.1"/>
    </source>
</evidence>
<accession>A0ACC2ND41</accession>
<organism evidence="1 2">
    <name type="scientific">Eretmocerus hayati</name>
    <dbReference type="NCBI Taxonomy" id="131215"/>
    <lineage>
        <taxon>Eukaryota</taxon>
        <taxon>Metazoa</taxon>
        <taxon>Ecdysozoa</taxon>
        <taxon>Arthropoda</taxon>
        <taxon>Hexapoda</taxon>
        <taxon>Insecta</taxon>
        <taxon>Pterygota</taxon>
        <taxon>Neoptera</taxon>
        <taxon>Endopterygota</taxon>
        <taxon>Hymenoptera</taxon>
        <taxon>Apocrita</taxon>
        <taxon>Proctotrupomorpha</taxon>
        <taxon>Chalcidoidea</taxon>
        <taxon>Aphelinidae</taxon>
        <taxon>Aphelininae</taxon>
        <taxon>Eretmocerus</taxon>
    </lineage>
</organism>
<sequence length="786" mass="87295">METSLDVCDFWSNWLRDSQERPKAESSDQQKPIDHDIDQSIIESVPVKLHSKAKRLLRRLRAAGGISWDSTGTVSIDGACIRGASILDLVNYCMRARKQSPPPGHLQFAAILRRAGIPREYIGNKTVWQNIVDHSSSEESERQSSLLTPLVTPQESPSAVLAHSTLHQENQRVPLINSYRFLGPGTKLAERLERGEVGVCPLDDYAREHDIAYANKNADRRKADRVLAERAFSRNIMRDEFHIVLSSDSSKAYYPDNEPSHFVTSLPQQIHLQGLWSVALTEIHIPLTFQHLPVSSEDRMVLLNISSSVHGDLDTNENIRLNKSTSLFSYVKPGVYEDIELLVAEINELDSISKHLKFKVARGGYVTVERICTDDTCSALKHTLQLSKRLRNILGFDPYVHDIHVNLKEPTVGKFPGSLANGLPNMLMIYADICEPYYTGSSRSKLLRVVPLDTHNYAYGERMSGCGLAGAGHIIDGSSYQNGGGGGVGRLLAGLIRRARPYLARGAKAIGKEAVRTGINVATDVATQDIPIKDSMRKRVRESGENLKRRAEEHLDKLMEGSGYNLWYDDTAGKMNDTADANQGLVKRRQLLGNGKSIDLIGNIHSDIFCLNKLLLNGIEVRVRLTRSRDAAFPLMDPSGLVRIHIAEANLSPVSLLPENYSAKSKGNKEYCRVSHGLCLHQATYIPGLVFGCGPGFGLGGGYIVRLRCDKILTVGSKSWFSRKYITLDGLLFCRYAVIMTLADVFIILNVGSERWCSRKDSTDAAVMTQSVILCQLKNERRVGGY</sequence>
<keyword evidence="2" id="KW-1185">Reference proteome</keyword>
<reference evidence="1" key="1">
    <citation type="submission" date="2023-04" db="EMBL/GenBank/DDBJ databases">
        <title>A chromosome-level genome assembly of the parasitoid wasp Eretmocerus hayati.</title>
        <authorList>
            <person name="Zhong Y."/>
            <person name="Liu S."/>
            <person name="Liu Y."/>
        </authorList>
    </citation>
    <scope>NUCLEOTIDE SEQUENCE</scope>
    <source>
        <strain evidence="1">ZJU_SS_LIU_2023</strain>
    </source>
</reference>
<evidence type="ECO:0000313" key="2">
    <source>
        <dbReference type="Proteomes" id="UP001239111"/>
    </source>
</evidence>
<proteinExistence type="predicted"/>
<name>A0ACC2ND41_9HYME</name>
<dbReference type="Proteomes" id="UP001239111">
    <property type="component" value="Chromosome 3"/>
</dbReference>